<keyword evidence="13" id="KW-0274">FAD</keyword>
<name>A0A8U7MNP3_CORMO</name>
<reference evidence="21" key="3">
    <citation type="submission" date="2025-09" db="UniProtKB">
        <authorList>
            <consortium name="Ensembl"/>
        </authorList>
    </citation>
    <scope>IDENTIFICATION</scope>
</reference>
<dbReference type="InterPro" id="IPR016167">
    <property type="entry name" value="FAD-bd_PCMH_sub1"/>
</dbReference>
<evidence type="ECO:0000256" key="3">
    <source>
        <dbReference type="ARBA" id="ARBA00004111"/>
    </source>
</evidence>
<feature type="compositionally biased region" description="Polar residues" evidence="20">
    <location>
        <begin position="297"/>
        <end position="306"/>
    </location>
</feature>
<dbReference type="InterPro" id="IPR006093">
    <property type="entry name" value="Oxy_OxRdtase_FAD_BS"/>
</dbReference>
<keyword evidence="17" id="KW-0472">Membrane</keyword>
<evidence type="ECO:0000256" key="8">
    <source>
        <dbReference type="ARBA" id="ARBA00017520"/>
    </source>
</evidence>
<evidence type="ECO:0000256" key="17">
    <source>
        <dbReference type="ARBA" id="ARBA00023136"/>
    </source>
</evidence>
<dbReference type="PROSITE" id="PS51387">
    <property type="entry name" value="FAD_PCMH"/>
    <property type="match status" value="1"/>
</dbReference>
<evidence type="ECO:0000256" key="19">
    <source>
        <dbReference type="ARBA" id="ARBA00048083"/>
    </source>
</evidence>
<comment type="catalytic activity">
    <reaction evidence="19">
        <text>L-gulono-1,4-lactone + O2 = L-ascorbate + H2O2 + H(+)</text>
        <dbReference type="Rhea" id="RHEA:32363"/>
        <dbReference type="ChEBI" id="CHEBI:15378"/>
        <dbReference type="ChEBI" id="CHEBI:15379"/>
        <dbReference type="ChEBI" id="CHEBI:16240"/>
        <dbReference type="ChEBI" id="CHEBI:17587"/>
        <dbReference type="ChEBI" id="CHEBI:38290"/>
        <dbReference type="EC" id="1.1.3.8"/>
    </reaction>
</comment>
<evidence type="ECO:0000256" key="12">
    <source>
        <dbReference type="ARBA" id="ARBA00022824"/>
    </source>
</evidence>
<dbReference type="PROSITE" id="PS00862">
    <property type="entry name" value="OX2_COVAL_FAD"/>
    <property type="match status" value="1"/>
</dbReference>
<dbReference type="Proteomes" id="UP000694553">
    <property type="component" value="Unassembled WGS sequence"/>
</dbReference>
<dbReference type="InterPro" id="IPR016169">
    <property type="entry name" value="FAD-bd_PCMH_sub2"/>
</dbReference>
<comment type="cofactor">
    <cofactor evidence="1">
        <name>FAD</name>
        <dbReference type="ChEBI" id="CHEBI:57692"/>
    </cofactor>
</comment>
<dbReference type="FunFam" id="3.30.43.10:FF:000014">
    <property type="entry name" value="L-gulonolactone oxidase"/>
    <property type="match status" value="1"/>
</dbReference>
<evidence type="ECO:0000256" key="7">
    <source>
        <dbReference type="ARBA" id="ARBA00013121"/>
    </source>
</evidence>
<evidence type="ECO:0000256" key="1">
    <source>
        <dbReference type="ARBA" id="ARBA00001974"/>
    </source>
</evidence>
<evidence type="ECO:0000256" key="16">
    <source>
        <dbReference type="ARBA" id="ARBA00023002"/>
    </source>
</evidence>
<evidence type="ECO:0000256" key="10">
    <source>
        <dbReference type="ARBA" id="ARBA00022644"/>
    </source>
</evidence>
<dbReference type="Gene3D" id="3.30.43.10">
    <property type="entry name" value="Uridine Diphospho-n-acetylenolpyruvylglucosamine Reductase, domain 2"/>
    <property type="match status" value="1"/>
</dbReference>
<evidence type="ECO:0000256" key="18">
    <source>
        <dbReference type="ARBA" id="ARBA00031326"/>
    </source>
</evidence>
<dbReference type="SUPFAM" id="SSF56176">
    <property type="entry name" value="FAD-binding/transporter-associated domain-like"/>
    <property type="match status" value="1"/>
</dbReference>
<evidence type="ECO:0000256" key="11">
    <source>
        <dbReference type="ARBA" id="ARBA00022692"/>
    </source>
</evidence>
<comment type="subcellular location">
    <subcellularLocation>
        <location evidence="4">Endoplasmic reticulum membrane</location>
        <topology evidence="4">Single-pass membrane protein</topology>
    </subcellularLocation>
    <subcellularLocation>
        <location evidence="3">Microsome membrane</location>
        <topology evidence="3">Single-pass membrane protein</topology>
    </subcellularLocation>
</comment>
<evidence type="ECO:0000256" key="9">
    <source>
        <dbReference type="ARBA" id="ARBA00022630"/>
    </source>
</evidence>
<evidence type="ECO:0000256" key="4">
    <source>
        <dbReference type="ARBA" id="ARBA00004389"/>
    </source>
</evidence>
<protein>
    <recommendedName>
        <fullName evidence="8">L-gulonolactone oxidase</fullName>
        <ecNumber evidence="7">1.1.3.8</ecNumber>
    </recommendedName>
    <alternativeName>
        <fullName evidence="18">L-gulono-gamma-lactone oxidase</fullName>
    </alternativeName>
</protein>
<accession>A0A8U7MNP3</accession>
<keyword evidence="16" id="KW-0560">Oxidoreductase</keyword>
<dbReference type="InterPro" id="IPR036318">
    <property type="entry name" value="FAD-bd_PCMH-like_sf"/>
</dbReference>
<dbReference type="GO" id="GO:0005789">
    <property type="term" value="C:endoplasmic reticulum membrane"/>
    <property type="evidence" value="ECO:0007669"/>
    <property type="project" value="UniProtKB-SubCell"/>
</dbReference>
<keyword evidence="10" id="KW-0060">Ascorbate biosynthesis</keyword>
<comment type="similarity">
    <text evidence="6">Belongs to the oxygen-dependent FAD-linked oxidoreductase family.</text>
</comment>
<dbReference type="GO" id="GO:0071949">
    <property type="term" value="F:FAD binding"/>
    <property type="evidence" value="ECO:0007669"/>
    <property type="project" value="InterPro"/>
</dbReference>
<keyword evidence="15" id="KW-1133">Transmembrane helix</keyword>
<dbReference type="GO" id="GO:0050105">
    <property type="term" value="F:L-gulonolactone oxidase activity"/>
    <property type="evidence" value="ECO:0007669"/>
    <property type="project" value="UniProtKB-EC"/>
</dbReference>
<evidence type="ECO:0000256" key="15">
    <source>
        <dbReference type="ARBA" id="ARBA00022989"/>
    </source>
</evidence>
<dbReference type="Ensembl" id="ENSCMUT00000031685.1">
    <property type="protein sequence ID" value="ENSCMUP00000030970.1"/>
    <property type="gene ID" value="ENSCMUG00000018366.1"/>
</dbReference>
<comment type="function">
    <text evidence="2">Oxidizes L-gulono-1,4-lactone to hydrogen peroxide and L-xylo-hexulonolactone which spontaneously isomerizes to L-ascorbate.</text>
</comment>
<evidence type="ECO:0000256" key="6">
    <source>
        <dbReference type="ARBA" id="ARBA00005466"/>
    </source>
</evidence>
<evidence type="ECO:0000256" key="14">
    <source>
        <dbReference type="ARBA" id="ARBA00022848"/>
    </source>
</evidence>
<evidence type="ECO:0000256" key="2">
    <source>
        <dbReference type="ARBA" id="ARBA00003303"/>
    </source>
</evidence>
<dbReference type="InterPro" id="IPR010031">
    <property type="entry name" value="FAD_lactone_oxidase-like"/>
</dbReference>
<keyword evidence="12" id="KW-0256">Endoplasmic reticulum</keyword>
<evidence type="ECO:0000256" key="13">
    <source>
        <dbReference type="ARBA" id="ARBA00022827"/>
    </source>
</evidence>
<keyword evidence="11" id="KW-0812">Transmembrane</keyword>
<keyword evidence="22" id="KW-1185">Reference proteome</keyword>
<reference evidence="22" key="1">
    <citation type="submission" date="2019-10" db="EMBL/GenBank/DDBJ databases">
        <title>Corvus moneduloides (New Caledonian crow) genome, bCorMon1, primary haplotype.</title>
        <authorList>
            <person name="Rutz C."/>
            <person name="Fungtammasan C."/>
            <person name="Mountcastle J."/>
            <person name="Formenti G."/>
            <person name="Chow W."/>
            <person name="Howe K."/>
            <person name="Steele M.P."/>
            <person name="Fernandes J."/>
            <person name="Gilbert M.T.P."/>
            <person name="Fedrigo O."/>
            <person name="Jarvis E.D."/>
            <person name="Gemmell N."/>
        </authorList>
    </citation>
    <scope>NUCLEOTIDE SEQUENCE [LARGE SCALE GENOMIC DNA]</scope>
</reference>
<evidence type="ECO:0000256" key="5">
    <source>
        <dbReference type="ARBA" id="ARBA00004764"/>
    </source>
</evidence>
<dbReference type="InterPro" id="IPR016166">
    <property type="entry name" value="FAD-bd_PCMH"/>
</dbReference>
<dbReference type="InterPro" id="IPR006094">
    <property type="entry name" value="Oxid_FAD_bind_N"/>
</dbReference>
<evidence type="ECO:0000313" key="21">
    <source>
        <dbReference type="Ensembl" id="ENSCMUP00000030970.1"/>
    </source>
</evidence>
<evidence type="ECO:0000313" key="22">
    <source>
        <dbReference type="Proteomes" id="UP000694553"/>
    </source>
</evidence>
<dbReference type="PANTHER" id="PTHR43762:SF8">
    <property type="entry name" value="L-GULONOLACTONE OXIDASE"/>
    <property type="match status" value="1"/>
</dbReference>
<reference evidence="21" key="2">
    <citation type="submission" date="2025-08" db="UniProtKB">
        <authorList>
            <consortium name="Ensembl"/>
        </authorList>
    </citation>
    <scope>IDENTIFICATION</scope>
</reference>
<dbReference type="GO" id="GO:0019853">
    <property type="term" value="P:L-ascorbic acid biosynthetic process"/>
    <property type="evidence" value="ECO:0007669"/>
    <property type="project" value="UniProtKB-KW"/>
</dbReference>
<dbReference type="Gene3D" id="3.30.465.10">
    <property type="match status" value="1"/>
</dbReference>
<proteinExistence type="inferred from homology"/>
<dbReference type="Pfam" id="PF01565">
    <property type="entry name" value="FAD_binding_4"/>
    <property type="match status" value="1"/>
</dbReference>
<dbReference type="AlphaFoldDB" id="A0A8U7MNP3"/>
<sequence length="489" mass="52841">MIPIPMDQLQPSLDSPGMIPIPVGSAPAPLDHPLDSHRMGSSTPGMIPIPAGSTPAPLDSPGMIPIPLGSTPAPLDSPGMIPIPLGSPPAPRALSFPLQVQGQGGVKFQNWAGTYGSSPELFFRPRSVDEIREILELARQRDKRVKVVGGGHSPSDIACSEDFMIHMGKINRILQVDKDKQQVTVEAGILLSELNLELDKHGMALANLGAVSEVTAAGVIGTGTHNTGIDHGILPTQVVALSLLLASGEILECSDSVNPDIFQAARLHLGCLGIVLSVTFQCVPQFRLREVAFPSTLSQVRNSRPRNSLGMRKTPGEAPQDREAGIPSLRSRRCGRDSNSVDLGGRGSAGSAPDSRGFSGRNSMISMASRYPRSWKNLRELCRRSGRKRSFPRVGRGVFLGSEVRNVGERWESRIRRESGIPRPFLLWEEIPSFPKPGKRRIHADPLHPSRGRHGSGWNSRSLGLLAASENSREEFSAVLSQEFLGMWS</sequence>
<evidence type="ECO:0000256" key="20">
    <source>
        <dbReference type="SAM" id="MobiDB-lite"/>
    </source>
</evidence>
<organism evidence="21 22">
    <name type="scientific">Corvus moneduloides</name>
    <name type="common">New Caledonian crow</name>
    <dbReference type="NCBI Taxonomy" id="1196302"/>
    <lineage>
        <taxon>Eukaryota</taxon>
        <taxon>Metazoa</taxon>
        <taxon>Chordata</taxon>
        <taxon>Craniata</taxon>
        <taxon>Vertebrata</taxon>
        <taxon>Euteleostomi</taxon>
        <taxon>Archelosauria</taxon>
        <taxon>Archosauria</taxon>
        <taxon>Dinosauria</taxon>
        <taxon>Saurischia</taxon>
        <taxon>Theropoda</taxon>
        <taxon>Coelurosauria</taxon>
        <taxon>Aves</taxon>
        <taxon>Neognathae</taxon>
        <taxon>Neoaves</taxon>
        <taxon>Telluraves</taxon>
        <taxon>Australaves</taxon>
        <taxon>Passeriformes</taxon>
        <taxon>Corvoidea</taxon>
        <taxon>Corvidae</taxon>
        <taxon>Corvus</taxon>
    </lineage>
</organism>
<keyword evidence="14" id="KW-0492">Microsome</keyword>
<keyword evidence="9" id="KW-0285">Flavoprotein</keyword>
<dbReference type="PANTHER" id="PTHR43762">
    <property type="entry name" value="L-GULONOLACTONE OXIDASE"/>
    <property type="match status" value="1"/>
</dbReference>
<comment type="pathway">
    <text evidence="5">Cofactor biosynthesis; L-ascorbate biosynthesis via UDP-alpha-D-glucuronate pathway; L-ascorbate from UDP-alpha-D-glucuronate: step 4/4.</text>
</comment>
<feature type="region of interest" description="Disordered" evidence="20">
    <location>
        <begin position="297"/>
        <end position="363"/>
    </location>
</feature>
<dbReference type="EC" id="1.1.3.8" evidence="7"/>